<name>A0A1X7UYJ0_AMPQE</name>
<organism evidence="1">
    <name type="scientific">Amphimedon queenslandica</name>
    <name type="common">Sponge</name>
    <dbReference type="NCBI Taxonomy" id="400682"/>
    <lineage>
        <taxon>Eukaryota</taxon>
        <taxon>Metazoa</taxon>
        <taxon>Porifera</taxon>
        <taxon>Demospongiae</taxon>
        <taxon>Heteroscleromorpha</taxon>
        <taxon>Haplosclerida</taxon>
        <taxon>Niphatidae</taxon>
        <taxon>Amphimedon</taxon>
    </lineage>
</organism>
<evidence type="ECO:0000313" key="1">
    <source>
        <dbReference type="EnsemblMetazoa" id="Aqu2.1.32432_001"/>
    </source>
</evidence>
<dbReference type="InterPro" id="IPR027417">
    <property type="entry name" value="P-loop_NTPase"/>
</dbReference>
<reference evidence="1" key="1">
    <citation type="submission" date="2017-05" db="UniProtKB">
        <authorList>
            <consortium name="EnsemblMetazoa"/>
        </authorList>
    </citation>
    <scope>IDENTIFICATION</scope>
</reference>
<proteinExistence type="predicted"/>
<dbReference type="SUPFAM" id="SSF52540">
    <property type="entry name" value="P-loop containing nucleoside triphosphate hydrolases"/>
    <property type="match status" value="1"/>
</dbReference>
<dbReference type="AlphaFoldDB" id="A0A1X7UYJ0"/>
<dbReference type="InParanoid" id="A0A1X7UYJ0"/>
<dbReference type="EnsemblMetazoa" id="Aqu2.1.32432_001">
    <property type="protein sequence ID" value="Aqu2.1.32432_001"/>
    <property type="gene ID" value="Aqu2.1.32432"/>
</dbReference>
<protein>
    <recommendedName>
        <fullName evidence="2">ATP-dependent DNA helicase</fullName>
    </recommendedName>
</protein>
<sequence length="213" mass="24777">MLSKNLYIHRKQFPLLLFYAITIHKRQGLSLDTAIIDLWTDVCVDGMAMSHVLIYLCINRIDRLRKKFRNDLPQIKIHKGKKRKIQVTGIIDDGEPCNDVLFTYEEPSNPDIVRRQWDYVHYPGNEEFQRWCQILNLKFLTAARILSGSPTPLSDERVPNSTLEVPGDGNCLPFHISILGQLLRITNYVMQLLVICQTLKKNCLIVQPYIHIY</sequence>
<evidence type="ECO:0008006" key="2">
    <source>
        <dbReference type="Google" id="ProtNLM"/>
    </source>
</evidence>
<accession>A0A1X7UYJ0</accession>